<accession>A0A8H2MA68</accession>
<feature type="domain" description="N-acetyltransferase" evidence="2">
    <location>
        <begin position="2"/>
        <end position="90"/>
    </location>
</feature>
<proteinExistence type="predicted"/>
<dbReference type="SUPFAM" id="SSF55729">
    <property type="entry name" value="Acyl-CoA N-acyltransferases (Nat)"/>
    <property type="match status" value="1"/>
</dbReference>
<dbReference type="PANTHER" id="PTHR31435:SF10">
    <property type="entry name" value="BSR4717 PROTEIN"/>
    <property type="match status" value="1"/>
</dbReference>
<evidence type="ECO:0000259" key="1">
    <source>
        <dbReference type="PROSITE" id="PS51186"/>
    </source>
</evidence>
<dbReference type="Gene3D" id="3.40.630.30">
    <property type="match status" value="1"/>
</dbReference>
<name>A0A8H2MA68_9FIRM</name>
<reference evidence="3 4" key="1">
    <citation type="submission" date="2019-02" db="EMBL/GenBank/DDBJ databases">
        <authorList>
            <consortium name="Pathogen Informatics"/>
        </authorList>
    </citation>
    <scope>NUCLEOTIDE SEQUENCE [LARGE SCALE GENOMIC DNA]</scope>
    <source>
        <strain evidence="3 4">3012STDY7089603</strain>
    </source>
</reference>
<dbReference type="PROSITE" id="PS51729">
    <property type="entry name" value="GNAT_YJDJ"/>
    <property type="match status" value="1"/>
</dbReference>
<organism evidence="3 4">
    <name type="scientific">Urinicoccus massiliensis</name>
    <dbReference type="NCBI Taxonomy" id="1723382"/>
    <lineage>
        <taxon>Bacteria</taxon>
        <taxon>Bacillati</taxon>
        <taxon>Bacillota</taxon>
        <taxon>Tissierellia</taxon>
        <taxon>Tissierellales</taxon>
        <taxon>Peptoniphilaceae</taxon>
        <taxon>Urinicoccus</taxon>
    </lineage>
</organism>
<dbReference type="PROSITE" id="PS51186">
    <property type="entry name" value="GNAT"/>
    <property type="match status" value="1"/>
</dbReference>
<dbReference type="PANTHER" id="PTHR31435">
    <property type="entry name" value="PROTEIN NATD1"/>
    <property type="match status" value="1"/>
</dbReference>
<evidence type="ECO:0000313" key="4">
    <source>
        <dbReference type="Proteomes" id="UP000377798"/>
    </source>
</evidence>
<evidence type="ECO:0000313" key="3">
    <source>
        <dbReference type="EMBL" id="VFB17100.1"/>
    </source>
</evidence>
<dbReference type="InterPro" id="IPR000182">
    <property type="entry name" value="GNAT_dom"/>
</dbReference>
<dbReference type="EMBL" id="CAACYI010000001">
    <property type="protein sequence ID" value="VFB17100.1"/>
    <property type="molecule type" value="Genomic_DNA"/>
</dbReference>
<dbReference type="RefSeq" id="WP_131749726.1">
    <property type="nucleotide sequence ID" value="NZ_CAACYI010000001.1"/>
</dbReference>
<dbReference type="InterPro" id="IPR031165">
    <property type="entry name" value="GNAT_YJDJ"/>
</dbReference>
<dbReference type="GO" id="GO:0016747">
    <property type="term" value="F:acyltransferase activity, transferring groups other than amino-acyl groups"/>
    <property type="evidence" value="ECO:0007669"/>
    <property type="project" value="InterPro"/>
</dbReference>
<protein>
    <recommendedName>
        <fullName evidence="5">N-acetyltransferase</fullName>
    </recommendedName>
</protein>
<dbReference type="AlphaFoldDB" id="A0A8H2MA68"/>
<sequence length="91" mass="10215">MEFKEGKNCLYLGPDQDHAKAIIQYEDCGQGQVNITHTIVDSSLRGQGMAGKLLEALVEKARKEGFKLRATCSYAKEKLDKTQDYQDIYLG</sequence>
<evidence type="ECO:0008006" key="5">
    <source>
        <dbReference type="Google" id="ProtNLM"/>
    </source>
</evidence>
<feature type="domain" description="N-acetyltransferase" evidence="1">
    <location>
        <begin position="1"/>
        <end position="91"/>
    </location>
</feature>
<dbReference type="CDD" id="cd04301">
    <property type="entry name" value="NAT_SF"/>
    <property type="match status" value="1"/>
</dbReference>
<keyword evidence="4" id="KW-1185">Reference proteome</keyword>
<dbReference type="Pfam" id="PF14542">
    <property type="entry name" value="Acetyltransf_CG"/>
    <property type="match status" value="1"/>
</dbReference>
<dbReference type="InterPro" id="IPR045057">
    <property type="entry name" value="Gcn5-rel_NAT"/>
</dbReference>
<comment type="caution">
    <text evidence="3">The sequence shown here is derived from an EMBL/GenBank/DDBJ whole genome shotgun (WGS) entry which is preliminary data.</text>
</comment>
<gene>
    <name evidence="3" type="ORF">NCTC13150_01685</name>
</gene>
<dbReference type="Proteomes" id="UP000377798">
    <property type="component" value="Unassembled WGS sequence"/>
</dbReference>
<evidence type="ECO:0000259" key="2">
    <source>
        <dbReference type="PROSITE" id="PS51729"/>
    </source>
</evidence>
<dbReference type="InterPro" id="IPR016181">
    <property type="entry name" value="Acyl_CoA_acyltransferase"/>
</dbReference>